<name>A0A565BQX1_9BRAS</name>
<evidence type="ECO:0000313" key="1">
    <source>
        <dbReference type="EMBL" id="VVB03774.1"/>
    </source>
</evidence>
<organism evidence="1 2">
    <name type="scientific">Arabis nemorensis</name>
    <dbReference type="NCBI Taxonomy" id="586526"/>
    <lineage>
        <taxon>Eukaryota</taxon>
        <taxon>Viridiplantae</taxon>
        <taxon>Streptophyta</taxon>
        <taxon>Embryophyta</taxon>
        <taxon>Tracheophyta</taxon>
        <taxon>Spermatophyta</taxon>
        <taxon>Magnoliopsida</taxon>
        <taxon>eudicotyledons</taxon>
        <taxon>Gunneridae</taxon>
        <taxon>Pentapetalae</taxon>
        <taxon>rosids</taxon>
        <taxon>malvids</taxon>
        <taxon>Brassicales</taxon>
        <taxon>Brassicaceae</taxon>
        <taxon>Arabideae</taxon>
        <taxon>Arabis</taxon>
    </lineage>
</organism>
<evidence type="ECO:0000313" key="2">
    <source>
        <dbReference type="Proteomes" id="UP000489600"/>
    </source>
</evidence>
<comment type="caution">
    <text evidence="1">The sequence shown here is derived from an EMBL/GenBank/DDBJ whole genome shotgun (WGS) entry which is preliminary data.</text>
</comment>
<accession>A0A565BQX1</accession>
<gene>
    <name evidence="1" type="ORF">ANE_LOCUS14218</name>
</gene>
<reference evidence="1" key="1">
    <citation type="submission" date="2019-07" db="EMBL/GenBank/DDBJ databases">
        <authorList>
            <person name="Dittberner H."/>
        </authorList>
    </citation>
    <scope>NUCLEOTIDE SEQUENCE [LARGE SCALE GENOMIC DNA]</scope>
</reference>
<dbReference type="EMBL" id="CABITT030000005">
    <property type="protein sequence ID" value="VVB03774.1"/>
    <property type="molecule type" value="Genomic_DNA"/>
</dbReference>
<protein>
    <submittedName>
        <fullName evidence="1">Uncharacterized protein</fullName>
    </submittedName>
</protein>
<sequence>MDLNGAVSNSSGLSAPALPHGMVPVWAIPTNAVISAGGAYLMIPMNQSSTVAERSLSSFLAACNKQRCLRRVFKLLRAAA</sequence>
<dbReference type="Proteomes" id="UP000489600">
    <property type="component" value="Unassembled WGS sequence"/>
</dbReference>
<keyword evidence="2" id="KW-1185">Reference proteome</keyword>
<proteinExistence type="predicted"/>
<dbReference type="AlphaFoldDB" id="A0A565BQX1"/>